<dbReference type="Proteomes" id="UP000653565">
    <property type="component" value="Unassembled WGS sequence"/>
</dbReference>
<evidence type="ECO:0000256" key="1">
    <source>
        <dbReference type="ARBA" id="ARBA00022630"/>
    </source>
</evidence>
<comment type="caution">
    <text evidence="4">The sequence shown here is derived from an EMBL/GenBank/DDBJ whole genome shotgun (WGS) entry which is preliminary data.</text>
</comment>
<reference evidence="4" key="2">
    <citation type="submission" date="2020-04" db="EMBL/GenBank/DDBJ databases">
        <authorList>
            <person name="Santos R.A.C."/>
            <person name="Steenwyk J.L."/>
            <person name="Rivero-Menendez O."/>
            <person name="Mead M.E."/>
            <person name="Silva L.P."/>
            <person name="Bastos R.W."/>
            <person name="Alastruey-Izquierdo A."/>
            <person name="Goldman G.H."/>
            <person name="Rokas A."/>
        </authorList>
    </citation>
    <scope>NUCLEOTIDE SEQUENCE</scope>
    <source>
        <strain evidence="4">CNM-CM6805</strain>
    </source>
</reference>
<keyword evidence="3" id="KW-0560">Oxidoreductase</keyword>
<name>A0A8H4MDY9_9EURO</name>
<evidence type="ECO:0000313" key="5">
    <source>
        <dbReference type="Proteomes" id="UP000653565"/>
    </source>
</evidence>
<dbReference type="InterPro" id="IPR013785">
    <property type="entry name" value="Aldolase_TIM"/>
</dbReference>
<dbReference type="PANTHER" id="PTHR32332">
    <property type="entry name" value="2-NITROPROPANE DIOXYGENASE"/>
    <property type="match status" value="1"/>
</dbReference>
<evidence type="ECO:0000256" key="2">
    <source>
        <dbReference type="ARBA" id="ARBA00022643"/>
    </source>
</evidence>
<dbReference type="OrthoDB" id="2349068at2759"/>
<dbReference type="Pfam" id="PF03060">
    <property type="entry name" value="NMO"/>
    <property type="match status" value="1"/>
</dbReference>
<accession>A0A8H4MDY9</accession>
<organism evidence="4 5">
    <name type="scientific">Aspergillus fumigatiaffinis</name>
    <dbReference type="NCBI Taxonomy" id="340414"/>
    <lineage>
        <taxon>Eukaryota</taxon>
        <taxon>Fungi</taxon>
        <taxon>Dikarya</taxon>
        <taxon>Ascomycota</taxon>
        <taxon>Pezizomycotina</taxon>
        <taxon>Eurotiomycetes</taxon>
        <taxon>Eurotiomycetidae</taxon>
        <taxon>Eurotiales</taxon>
        <taxon>Aspergillaceae</taxon>
        <taxon>Aspergillus</taxon>
        <taxon>Aspergillus subgen. Fumigati</taxon>
    </lineage>
</organism>
<dbReference type="EMBL" id="JAAAPX010000024">
    <property type="protein sequence ID" value="KAF4240843.1"/>
    <property type="molecule type" value="Genomic_DNA"/>
</dbReference>
<sequence>MSHIQHIKQYLPWAQTPLIINAPMSGAATSKLAVAVTRAGGLGHIGFLDDKKMLNMELEKAKRQLGDMAVSNGTLPVGVGVIVFGSPVSHWLSLFAAYKPAVVWLSFGTSREFQGWTEGIRGVSPDTKIWVQVGSVAAALDTARVCQPDALVLQGNDAGGHGHASGASIISLLPEVSDVLREHRMSLIPLIAAGGIVEGRGVAAAIMLGAAGVVMGTRFLAAEETSLPPEYREAIINAVDGGVSTVRSRVFDEIWGPSPWPELYDGRCLRNASYDDVAAGIPMQEVVRRFYLRLRNGQEELDIKDSGSVWAGTGVGLVKKIEDAASIVNRYDWRQLGGWRMALPSMHMFKKHDTGSGYGHLLECMEYTAVALVACCF</sequence>
<dbReference type="GO" id="GO:0018580">
    <property type="term" value="F:nitronate monooxygenase activity"/>
    <property type="evidence" value="ECO:0007669"/>
    <property type="project" value="InterPro"/>
</dbReference>
<dbReference type="SUPFAM" id="SSF51412">
    <property type="entry name" value="Inosine monophosphate dehydrogenase (IMPDH)"/>
    <property type="match status" value="1"/>
</dbReference>
<keyword evidence="1" id="KW-0285">Flavoprotein</keyword>
<dbReference type="Gene3D" id="3.20.20.70">
    <property type="entry name" value="Aldolase class I"/>
    <property type="match status" value="1"/>
</dbReference>
<dbReference type="InterPro" id="IPR004136">
    <property type="entry name" value="NMO"/>
</dbReference>
<dbReference type="AlphaFoldDB" id="A0A8H4MDY9"/>
<keyword evidence="5" id="KW-1185">Reference proteome</keyword>
<evidence type="ECO:0000313" key="4">
    <source>
        <dbReference type="EMBL" id="KAF4240843.1"/>
    </source>
</evidence>
<gene>
    <name evidence="4" type="ORF">CNMCM6805_004647</name>
</gene>
<keyword evidence="2" id="KW-0288">FMN</keyword>
<proteinExistence type="predicted"/>
<protein>
    <recommendedName>
        <fullName evidence="6">Oxidoreductase</fullName>
    </recommendedName>
</protein>
<dbReference type="PANTHER" id="PTHR32332:SF34">
    <property type="entry name" value="2-NITROPROPANE DIOXYGENASE FAMILY, PUTATIVE-RELATED"/>
    <property type="match status" value="1"/>
</dbReference>
<evidence type="ECO:0008006" key="6">
    <source>
        <dbReference type="Google" id="ProtNLM"/>
    </source>
</evidence>
<reference evidence="4" key="1">
    <citation type="journal article" date="2020" name="bioRxiv">
        <title>Genomic and phenotypic heterogeneity of clinical isolates of the human pathogens Aspergillus fumigatus, Aspergillus lentulus and Aspergillus fumigatiaffinis.</title>
        <authorList>
            <person name="dos Santos R.A.C."/>
            <person name="Steenwyk J.L."/>
            <person name="Rivero-Menendez O."/>
            <person name="Mead M.E."/>
            <person name="Silva L.P."/>
            <person name="Bastos R.W."/>
            <person name="Alastruey-Izquierdo A."/>
            <person name="Goldman G.H."/>
            <person name="Rokas A."/>
        </authorList>
    </citation>
    <scope>NUCLEOTIDE SEQUENCE</scope>
    <source>
        <strain evidence="4">CNM-CM6805</strain>
    </source>
</reference>
<dbReference type="CDD" id="cd04730">
    <property type="entry name" value="NPD_like"/>
    <property type="match status" value="1"/>
</dbReference>
<evidence type="ECO:0000256" key="3">
    <source>
        <dbReference type="ARBA" id="ARBA00023002"/>
    </source>
</evidence>